<gene>
    <name evidence="2" type="ORF">JXQ802_LOCUS49014</name>
    <name evidence="1" type="ORF">PYM288_LOCUS32960</name>
</gene>
<accession>A0A815IEQ1</accession>
<dbReference type="SUPFAM" id="SSF52540">
    <property type="entry name" value="P-loop containing nucleoside triphosphate hydrolases"/>
    <property type="match status" value="1"/>
</dbReference>
<keyword evidence="4" id="KW-1185">Reference proteome</keyword>
<reference evidence="1" key="1">
    <citation type="submission" date="2021-02" db="EMBL/GenBank/DDBJ databases">
        <authorList>
            <person name="Nowell W R."/>
        </authorList>
    </citation>
    <scope>NUCLEOTIDE SEQUENCE</scope>
</reference>
<evidence type="ECO:0000313" key="2">
    <source>
        <dbReference type="EMBL" id="CAF1607631.1"/>
    </source>
</evidence>
<evidence type="ECO:0000313" key="4">
    <source>
        <dbReference type="Proteomes" id="UP000663870"/>
    </source>
</evidence>
<dbReference type="EMBL" id="CAJNOH010004213">
    <property type="protein sequence ID" value="CAF1362759.1"/>
    <property type="molecule type" value="Genomic_DNA"/>
</dbReference>
<dbReference type="Gene3D" id="1.25.10.10">
    <property type="entry name" value="Leucine-rich Repeat Variant"/>
    <property type="match status" value="1"/>
</dbReference>
<sequence length="2046" mass="237799">MTLEYKWRLCKIPLTHTFIQLKSDKSTAFERNESRQLFIEHEALWQQLLSTPYMVSMIEKDHHSKEDNLTMENIIRSKRWIVILGDPRSGKTCFVRWFVHHLAQILLFNRSDSTQYGPLRIPILIHIGEFAEILKEQPLLTLFDYIGKHKWMGKSIVDDSIVSSDNISCALQDYIRQGQAIIILDGLDEISVSNQRLKIINIIENFVQTYIQIPTDVVSVFDNVYMNKLFDDPSRLGGNQLIVTSRIVGYYATPLAGQFAHYTIQPMNMEIIKDFIDYWFFRIHQCVIQILGLPLINQAQNHSEVLKKELEKPENIGLVDMASNPGLLSSICTIYFSQLNNSSVSIQRILLYELIMKSMINLWHSKISHVDTLKINQILSEIAFRIHQNSTSNFIDDEEINEICVQTIQASIHKTLLTTEDMNDIEKQASDMAKIIRNDIGILTLQGKSLYSFLNLSFQQYFTSLKFIEIDTLRQRRFHTDGLDRDSKIQFIAQSLYRHTNDVRFHVPITIALGKISSSWPQNDFNDLCYEYMQIQDKDDSLLLLGAYILINSVNNFVNYPSNDILFNALDRLIIAAGQHQWSIVCPFLFHQITNVLRKFPHEIVSLWINKLLSQSSQHNIQTITALCHLLEGKPHEFENIKWLDQSSCSILQSLSILDNENNEYVIDRLLIKITFSNHQLLSSNLTTFKGFLLDRKIEMTSIPMILFPLIITLYGGLKRDGQTVIFDPSYIHRESTVLTPILIRFFCEQDQNLKKLKQECIKSFVIRIENHDETSETIDLCIATTCFYNIEYIQENLKSISNSLLRMSMNRLKYISMILRQFYFSTNENDQLMENEITKFISTTIENFQYVESARIHFLNLLDSLRSSIARLRSSSTSILLEGESNSDRRITLVLPNSLRKEDKFLNGLLSTDVQFYSDQKSCSILHHFTKLFWPLEHDDKFNTQYRMAVALDTIPEYLHFRNDEDLIFPLTFIPLHLRNLYVRLLKGKFVMINPKDSMINNRQHLYFGQILVECLMFLSNASCKRLSIMSALITMLPWLRMQQLENFGSSLLWMLSIKDSDALGTYEIKKQRSMNYETGQYTDIDENPFYGTDLIDEQRKSVIQNNIEQEYDRLQNALIENDQHNIKLYSASISLAHVCHWSDEERKLSLLEQSIHGAMSIQNKIVRLDALCVIALYSYSDYNRIKLERDRSLQKEIEHQFNEIYSNLPLLLETIIFIRCLPLLQSSQTIDNCLKNLFDKFATTDLRDQQVVIEALLPYMQLNHTFSSITNCFSFNLQDQNKTIYNKSSLLKKYFNIDSYENLSLSLFISNLYLMELVNDFHESMKIDNRQFTIEELITTKLFQFDNFILTEAQTITITNIILSFVSIRDQSEQFDKLWIILNNALHHMKWVEFKAYRLLESWLKFKDSNELSLFAYHAALLLINSDLWSVEATIILCDLLCSDDDRFRHRAEIICRSSNDNNVRTSSKLGIDVLLILLRKKVHYQVTSASAQLTLNRMLRNITIDIQSHLETLLWLERYRIHALINQEYSFNTSRPRRNAYITSFFSTDIAIDGCSFINVSQLSNDLIIYMCDMVASNLFSYWEIDGDTTSNGVCESHTQFVVSVVLILQELLTNIDVAQQAAVDALMNLFEISNNNGIRQAVACTLSYVCNVETYRTLFEKIILVMSNLCQETTTYSNDVLSTLISSYSFCVSINKIAFDQDDMDLFCTLLKHDSQTIRKAACTGLARALQDTSFLLEMFSYDYIQCYHGLIGSTAYSYLYDVQQNSENATAKFIEEHPTLLSIFTVELYDRIRHFTTRVLPIVDIDYYLAFGYPQYVNIASLIAEKMPTMFCAFIKDWPNGDNLKRALFYTSKQHYFPRCAACLIILSIFGELTVDLCEMFIEAVHDDPYIQNTCYKCISHIHSVKDENNVLNLLFSYLKSKSMNVRHITAKILLHLSQLCLVPSKQVQTALKNLILDPNSNEDLWLIEEQDALLAKSEYFYAGSLKDVIYSLLIQNETGDKNNIIRRNEYNDIDLHFMQSEKVSRLASCLYERRPEENDE</sequence>
<evidence type="ECO:0008006" key="5">
    <source>
        <dbReference type="Google" id="ProtNLM"/>
    </source>
</evidence>
<protein>
    <recommendedName>
        <fullName evidence="5">NACHT domain-containing protein</fullName>
    </recommendedName>
</protein>
<evidence type="ECO:0000313" key="3">
    <source>
        <dbReference type="Proteomes" id="UP000663854"/>
    </source>
</evidence>
<organism evidence="1 3">
    <name type="scientific">Rotaria sordida</name>
    <dbReference type="NCBI Taxonomy" id="392033"/>
    <lineage>
        <taxon>Eukaryota</taxon>
        <taxon>Metazoa</taxon>
        <taxon>Spiralia</taxon>
        <taxon>Gnathifera</taxon>
        <taxon>Rotifera</taxon>
        <taxon>Eurotatoria</taxon>
        <taxon>Bdelloidea</taxon>
        <taxon>Philodinida</taxon>
        <taxon>Philodinidae</taxon>
        <taxon>Rotaria</taxon>
    </lineage>
</organism>
<comment type="caution">
    <text evidence="1">The sequence shown here is derived from an EMBL/GenBank/DDBJ whole genome shotgun (WGS) entry which is preliminary data.</text>
</comment>
<dbReference type="Gene3D" id="3.40.50.300">
    <property type="entry name" value="P-loop containing nucleotide triphosphate hydrolases"/>
    <property type="match status" value="1"/>
</dbReference>
<dbReference type="SUPFAM" id="SSF48371">
    <property type="entry name" value="ARM repeat"/>
    <property type="match status" value="1"/>
</dbReference>
<name>A0A815IEQ1_9BILA</name>
<dbReference type="InterPro" id="IPR016024">
    <property type="entry name" value="ARM-type_fold"/>
</dbReference>
<dbReference type="EMBL" id="CAJNOL010005614">
    <property type="protein sequence ID" value="CAF1607631.1"/>
    <property type="molecule type" value="Genomic_DNA"/>
</dbReference>
<proteinExistence type="predicted"/>
<evidence type="ECO:0000313" key="1">
    <source>
        <dbReference type="EMBL" id="CAF1362759.1"/>
    </source>
</evidence>
<dbReference type="Proteomes" id="UP000663870">
    <property type="component" value="Unassembled WGS sequence"/>
</dbReference>
<dbReference type="InterPro" id="IPR027417">
    <property type="entry name" value="P-loop_NTPase"/>
</dbReference>
<dbReference type="Proteomes" id="UP000663854">
    <property type="component" value="Unassembled WGS sequence"/>
</dbReference>
<dbReference type="InterPro" id="IPR011989">
    <property type="entry name" value="ARM-like"/>
</dbReference>